<evidence type="ECO:0000313" key="1">
    <source>
        <dbReference type="EMBL" id="MCG5031988.1"/>
    </source>
</evidence>
<reference evidence="1 2" key="1">
    <citation type="submission" date="2022-02" db="EMBL/GenBank/DDBJ databases">
        <title>Mesosutterella porci, a novel member of the family Sutterellaceae from pig feces.</title>
        <authorList>
            <person name="Wylensek D."/>
            <person name="Clavel T."/>
        </authorList>
    </citation>
    <scope>NUCLEOTIDE SEQUENCE [LARGE SCALE GENOMIC DNA]</scope>
    <source>
        <strain evidence="2">oilRF-744-wt-GAM-9</strain>
    </source>
</reference>
<dbReference type="RefSeq" id="WP_237980718.1">
    <property type="nucleotide sequence ID" value="NZ_JAKNCT010000022.1"/>
</dbReference>
<comment type="caution">
    <text evidence="1">The sequence shown here is derived from an EMBL/GenBank/DDBJ whole genome shotgun (WGS) entry which is preliminary data.</text>
</comment>
<feature type="non-terminal residue" evidence="1">
    <location>
        <position position="94"/>
    </location>
</feature>
<sequence>MKLRLNVRERDGSRHVWEYDNVTNELWREGSLLDLSKDERASQYISCKNQRTQIFSDNKSKDLYDLRIQLGLRCNMHCRYCAQSDRALEKACWG</sequence>
<protein>
    <recommendedName>
        <fullName evidence="3">Radical SAM core domain-containing protein</fullName>
    </recommendedName>
</protein>
<gene>
    <name evidence="1" type="ORF">MAF45_11150</name>
</gene>
<dbReference type="EMBL" id="JAKNCT010000022">
    <property type="protein sequence ID" value="MCG5031988.1"/>
    <property type="molecule type" value="Genomic_DNA"/>
</dbReference>
<evidence type="ECO:0000313" key="2">
    <source>
        <dbReference type="Proteomes" id="UP001297600"/>
    </source>
</evidence>
<dbReference type="Proteomes" id="UP001297600">
    <property type="component" value="Unassembled WGS sequence"/>
</dbReference>
<organism evidence="1 2">
    <name type="scientific">Mesosutterella porci</name>
    <dbReference type="NCBI Taxonomy" id="2915351"/>
    <lineage>
        <taxon>Bacteria</taxon>
        <taxon>Pseudomonadati</taxon>
        <taxon>Pseudomonadota</taxon>
        <taxon>Betaproteobacteria</taxon>
        <taxon>Burkholderiales</taxon>
        <taxon>Sutterellaceae</taxon>
        <taxon>Mesosutterella</taxon>
    </lineage>
</organism>
<name>A0ABS9MVG2_9BURK</name>
<accession>A0ABS9MVG2</accession>
<evidence type="ECO:0008006" key="3">
    <source>
        <dbReference type="Google" id="ProtNLM"/>
    </source>
</evidence>
<proteinExistence type="predicted"/>
<keyword evidence="2" id="KW-1185">Reference proteome</keyword>